<evidence type="ECO:0000256" key="4">
    <source>
        <dbReference type="ARBA" id="ARBA00012551"/>
    </source>
</evidence>
<protein>
    <recommendedName>
        <fullName evidence="5">Initiator protein NS1</fullName>
        <ecNumber evidence="4">3.6.4.12</ecNumber>
    </recommendedName>
    <alternativeName>
        <fullName evidence="23">Non-structural protein NS1</fullName>
    </alternativeName>
</protein>
<evidence type="ECO:0000256" key="16">
    <source>
        <dbReference type="ARBA" id="ARBA00022842"/>
    </source>
</evidence>
<keyword evidence="6 25" id="KW-1048">Host nucleus</keyword>
<feature type="domain" description="SF3 helicase" evidence="27">
    <location>
        <begin position="381"/>
        <end position="536"/>
    </location>
</feature>
<dbReference type="GO" id="GO:0004519">
    <property type="term" value="F:endonuclease activity"/>
    <property type="evidence" value="ECO:0007669"/>
    <property type="project" value="UniProtKB-UniRule"/>
</dbReference>
<comment type="cofactor">
    <cofactor evidence="1">
        <name>Mg(2+)</name>
        <dbReference type="ChEBI" id="CHEBI:18420"/>
    </cofactor>
</comment>
<feature type="region of interest" description="Disordered" evidence="26">
    <location>
        <begin position="563"/>
        <end position="642"/>
    </location>
</feature>
<sequence>MAQASVSDKTDQGLSWLKEHEKHTGLSFVLGIPDLVFTAKEETIKVTWKDYTRSPANKDIFDVQRLDEATVSTRDRDLDWYLETKHTPLKQAINATAVTKKILFDLCKEKSIEPKEIHWFIQSEVGKDKGLHIHLVIYSDKIPTGSGKWIQKYLNQKWGLHLLDILGLDPIYKTIFTDQTKFRQKCEDERWVQLLLYRHPQTKKEYVKPVFLGDIVGYYFLRKSPVKATGELGYCYSTDSGFWSNSLSHKVRLTIAEMYKKFKETQKELELSIETGPSPQEKKQKRMASQKEISIKETIDDLVKNRLHTVEKWMLGNPDTYIAQIAAPGGEQIIKNILDIVTLKMSVEYTALDLIINSGKTQKKKAKKTKAWKLIKDNNMNPYKVFHAIMCCLNKQMGKRNTILLCGPASTGKSLIAQKICQLVGNVGCYNASNVNFPFNDCSNKNIIWVEEAGNFGGQVNQFKTIMSGQSIRLDQKGKGSKEIQPTPVIMTTNEDITKVMIGCELKPEHKQPIMDRCVRIELKKRLQGDFGLLEDGEIPDIFKWLIKKGYEPTMQSYCEKWGATPTWGENWNTKPKENTEEEAEQSDQETNNSAPKRSLAEALDPEQKNPEFQELMQAIATQNWEDSQDFMEGVAADASDW</sequence>
<keyword evidence="16" id="KW-0460">Magnesium</keyword>
<evidence type="ECO:0000256" key="2">
    <source>
        <dbReference type="ARBA" id="ARBA00004147"/>
    </source>
</evidence>
<evidence type="ECO:0000256" key="9">
    <source>
        <dbReference type="ARBA" id="ARBA00022722"/>
    </source>
</evidence>
<dbReference type="SUPFAM" id="SSF52540">
    <property type="entry name" value="P-loop containing nucleoside triphosphate hydrolases"/>
    <property type="match status" value="1"/>
</dbReference>
<keyword evidence="13 25" id="KW-0378">Hydrolase</keyword>
<evidence type="ECO:0000256" key="20">
    <source>
        <dbReference type="ARBA" id="ARBA00023125"/>
    </source>
</evidence>
<keyword evidence="21" id="KW-0804">Transcription</keyword>
<keyword evidence="15" id="KW-0067">ATP-binding</keyword>
<dbReference type="EMBL" id="LC085675">
    <property type="protein sequence ID" value="BAU69604.1"/>
    <property type="molecule type" value="Genomic_DNA"/>
</dbReference>
<comment type="catalytic activity">
    <reaction evidence="24">
        <text>ATP + H2O = ADP + phosphate + H(+)</text>
        <dbReference type="Rhea" id="RHEA:13065"/>
        <dbReference type="ChEBI" id="CHEBI:15377"/>
        <dbReference type="ChEBI" id="CHEBI:15378"/>
        <dbReference type="ChEBI" id="CHEBI:30616"/>
        <dbReference type="ChEBI" id="CHEBI:43474"/>
        <dbReference type="ChEBI" id="CHEBI:456216"/>
        <dbReference type="EC" id="3.6.4.12"/>
    </reaction>
</comment>
<dbReference type="PROSITE" id="PS52022">
    <property type="entry name" value="PV_NS1_NUC"/>
    <property type="match status" value="1"/>
</dbReference>
<evidence type="ECO:0000256" key="23">
    <source>
        <dbReference type="ARBA" id="ARBA00032999"/>
    </source>
</evidence>
<dbReference type="Proteomes" id="UP000202642">
    <property type="component" value="Segment"/>
</dbReference>
<dbReference type="GO" id="GO:0039693">
    <property type="term" value="P:viral DNA genome replication"/>
    <property type="evidence" value="ECO:0007669"/>
    <property type="project" value="UniProtKB-KW"/>
</dbReference>
<dbReference type="Gene3D" id="3.40.50.300">
    <property type="entry name" value="P-loop containing nucleotide triphosphate hydrolases"/>
    <property type="match status" value="1"/>
</dbReference>
<feature type="short sequence motif" description="RCR-2" evidence="25">
    <location>
        <begin position="132"/>
        <end position="134"/>
    </location>
</feature>
<dbReference type="Pfam" id="PF01057">
    <property type="entry name" value="Parvo_NS1"/>
    <property type="match status" value="1"/>
</dbReference>
<evidence type="ECO:0000313" key="29">
    <source>
        <dbReference type="EMBL" id="BAU69604.1"/>
    </source>
</evidence>
<evidence type="ECO:0000256" key="12">
    <source>
        <dbReference type="ARBA" id="ARBA00022759"/>
    </source>
</evidence>
<gene>
    <name evidence="29" type="primary">NS1</name>
</gene>
<dbReference type="GO" id="GO:0003677">
    <property type="term" value="F:DNA binding"/>
    <property type="evidence" value="ECO:0007669"/>
    <property type="project" value="UniProtKB-UniRule"/>
</dbReference>
<evidence type="ECO:0000259" key="28">
    <source>
        <dbReference type="PROSITE" id="PS52022"/>
    </source>
</evidence>
<feature type="region of interest" description="Disordered" evidence="26">
    <location>
        <begin position="271"/>
        <end position="291"/>
    </location>
</feature>
<keyword evidence="20 25" id="KW-0238">DNA-binding</keyword>
<evidence type="ECO:0000256" key="8">
    <source>
        <dbReference type="ARBA" id="ARBA00022705"/>
    </source>
</evidence>
<dbReference type="GO" id="GO:0005524">
    <property type="term" value="F:ATP binding"/>
    <property type="evidence" value="ECO:0007669"/>
    <property type="project" value="UniProtKB-KW"/>
</dbReference>
<evidence type="ECO:0000256" key="22">
    <source>
        <dbReference type="ARBA" id="ARBA00023219"/>
    </source>
</evidence>
<dbReference type="KEGG" id="vg:27209638"/>
<comment type="similarity">
    <text evidence="3">Belongs to the parvoviruses initiator protein NS1 family.</text>
</comment>
<evidence type="ECO:0000256" key="6">
    <source>
        <dbReference type="ARBA" id="ARBA00022562"/>
    </source>
</evidence>
<evidence type="ECO:0000256" key="5">
    <source>
        <dbReference type="ARBA" id="ARBA00020731"/>
    </source>
</evidence>
<keyword evidence="22" id="KW-0231">Viral genome packaging</keyword>
<dbReference type="GeneID" id="27209638"/>
<evidence type="ECO:0000256" key="3">
    <source>
        <dbReference type="ARBA" id="ARBA00009826"/>
    </source>
</evidence>
<keyword evidence="18" id="KW-1194">Viral DNA replication</keyword>
<dbReference type="Pfam" id="PF12433">
    <property type="entry name" value="PV_NSP1"/>
    <property type="match status" value="1"/>
</dbReference>
<evidence type="ECO:0000256" key="13">
    <source>
        <dbReference type="ARBA" id="ARBA00022801"/>
    </source>
</evidence>
<keyword evidence="19 25" id="KW-0190">Covalent protein-DNA linkage</keyword>
<dbReference type="GO" id="GO:0006260">
    <property type="term" value="P:DNA replication"/>
    <property type="evidence" value="ECO:0007669"/>
    <property type="project" value="UniProtKB-UniRule"/>
</dbReference>
<keyword evidence="9 25" id="KW-0540">Nuclease</keyword>
<dbReference type="PROSITE" id="PS51206">
    <property type="entry name" value="SF3_HELICASE_1"/>
    <property type="match status" value="1"/>
</dbReference>
<evidence type="ECO:0000256" key="19">
    <source>
        <dbReference type="ARBA" id="ARBA00023124"/>
    </source>
</evidence>
<evidence type="ECO:0000256" key="1">
    <source>
        <dbReference type="ARBA" id="ARBA00001946"/>
    </source>
</evidence>
<keyword evidence="11 25" id="KW-0547">Nucleotide-binding</keyword>
<feature type="short sequence motif" description="RCR-3" evidence="25">
    <location>
        <begin position="219"/>
        <end position="223"/>
    </location>
</feature>
<evidence type="ECO:0000256" key="14">
    <source>
        <dbReference type="ARBA" id="ARBA00022806"/>
    </source>
</evidence>
<dbReference type="GO" id="GO:0042025">
    <property type="term" value="C:host cell nucleus"/>
    <property type="evidence" value="ECO:0007669"/>
    <property type="project" value="UniProtKB-SubCell"/>
</dbReference>
<dbReference type="GO" id="GO:0003678">
    <property type="term" value="F:DNA helicase activity"/>
    <property type="evidence" value="ECO:0007669"/>
    <property type="project" value="UniProtKB-EC"/>
</dbReference>
<feature type="domain" description="PV NS1-Nuc" evidence="28">
    <location>
        <begin position="21"/>
        <end position="269"/>
    </location>
</feature>
<evidence type="ECO:0000256" key="15">
    <source>
        <dbReference type="ARBA" id="ARBA00022840"/>
    </source>
</evidence>
<evidence type="ECO:0000256" key="18">
    <source>
        <dbReference type="ARBA" id="ARBA00023109"/>
    </source>
</evidence>
<dbReference type="OrthoDB" id="2007at10239"/>
<dbReference type="InterPro" id="IPR001257">
    <property type="entry name" value="Parvovirus_NS1_helicase"/>
</dbReference>
<dbReference type="GO" id="GO:0046872">
    <property type="term" value="F:metal ion binding"/>
    <property type="evidence" value="ECO:0007669"/>
    <property type="project" value="UniProtKB-KW"/>
</dbReference>
<evidence type="ECO:0000256" key="21">
    <source>
        <dbReference type="ARBA" id="ARBA00023163"/>
    </source>
</evidence>
<keyword evidence="14" id="KW-0347">Helicase</keyword>
<evidence type="ECO:0000256" key="7">
    <source>
        <dbReference type="ARBA" id="ARBA00022612"/>
    </source>
</evidence>
<dbReference type="InterPro" id="IPR021076">
    <property type="entry name" value="Parvovirus_NS1_N"/>
</dbReference>
<evidence type="ECO:0000259" key="27">
    <source>
        <dbReference type="PROSITE" id="PS51206"/>
    </source>
</evidence>
<evidence type="ECO:0000313" key="30">
    <source>
        <dbReference type="Proteomes" id="UP000202642"/>
    </source>
</evidence>
<evidence type="ECO:0000256" key="11">
    <source>
        <dbReference type="ARBA" id="ARBA00022741"/>
    </source>
</evidence>
<evidence type="ECO:0000256" key="24">
    <source>
        <dbReference type="ARBA" id="ARBA00047995"/>
    </source>
</evidence>
<organism evidence="29 30">
    <name type="scientific">Megabat bufavirus 1</name>
    <dbReference type="NCBI Taxonomy" id="1756191"/>
    <lineage>
        <taxon>Viruses</taxon>
        <taxon>Monodnaviria</taxon>
        <taxon>Shotokuvirae</taxon>
        <taxon>Cossaviricota</taxon>
        <taxon>Quintoviricetes</taxon>
        <taxon>Piccovirales</taxon>
        <taxon>Parvoviridae</taxon>
        <taxon>Parvovirinae</taxon>
        <taxon>Protoparvovirus</taxon>
        <taxon>Protoparvovirus chiropteran1</taxon>
    </lineage>
</organism>
<accession>A0A146GE41</accession>
<evidence type="ECO:0000256" key="10">
    <source>
        <dbReference type="ARBA" id="ARBA00022723"/>
    </source>
</evidence>
<dbReference type="GO" id="GO:0016787">
    <property type="term" value="F:hydrolase activity"/>
    <property type="evidence" value="ECO:0007669"/>
    <property type="project" value="UniProtKB-KW"/>
</dbReference>
<dbReference type="Gene3D" id="3.40.1310.20">
    <property type="match status" value="1"/>
</dbReference>
<keyword evidence="10" id="KW-0479">Metal-binding</keyword>
<keyword evidence="12 25" id="KW-0255">Endonuclease</keyword>
<name>A0A146GE41_9VIRU</name>
<reference evidence="29 30" key="1">
    <citation type="journal article" date="2016" name="Sci. Rep.">
        <title>Divergent bufavirus harboured in megabats represents a new lineage of parvoviruses.</title>
        <authorList>
            <person name="Sasaki M."/>
            <person name="Gonzalez G."/>
            <person name="Wada Y."/>
            <person name="Setiyono A."/>
            <person name="Handharyani E."/>
            <person name="Rahmadani I."/>
            <person name="Taha S."/>
            <person name="Adiani S."/>
            <person name="Latief M."/>
            <person name="Kholilullah Z.A."/>
            <person name="Subangkit M."/>
            <person name="Kobayashi S."/>
            <person name="Nakamura I."/>
            <person name="Kimura T."/>
            <person name="Orba Y."/>
            <person name="Ito K."/>
            <person name="Sawa H."/>
        </authorList>
    </citation>
    <scope>NUCLEOTIDE SEQUENCE [LARGE SCALE GENOMIC DNA]</scope>
    <source>
        <strain evidence="29">MAG12-57</strain>
    </source>
</reference>
<evidence type="ECO:0000256" key="17">
    <source>
        <dbReference type="ARBA" id="ARBA00023015"/>
    </source>
</evidence>
<feature type="active site" description="For nuclease activity" evidence="25">
    <location>
        <position position="219"/>
    </location>
</feature>
<evidence type="ECO:0000256" key="26">
    <source>
        <dbReference type="SAM" id="MobiDB-lite"/>
    </source>
</evidence>
<dbReference type="RefSeq" id="YP_009241376.1">
    <property type="nucleotide sequence ID" value="NC_029797.1"/>
</dbReference>
<evidence type="ECO:0000256" key="25">
    <source>
        <dbReference type="PROSITE-ProRule" id="PRU01366"/>
    </source>
</evidence>
<dbReference type="EC" id="3.6.4.12" evidence="4"/>
<dbReference type="InterPro" id="IPR049901">
    <property type="entry name" value="PV_NS1-NUC"/>
</dbReference>
<keyword evidence="30" id="KW-1185">Reference proteome</keyword>
<dbReference type="InterPro" id="IPR014015">
    <property type="entry name" value="Helicase_SF3_DNA-vir"/>
</dbReference>
<keyword evidence="8 25" id="KW-0235">DNA replication</keyword>
<keyword evidence="17" id="KW-0805">Transcription regulation</keyword>
<proteinExistence type="inferred from homology"/>
<comment type="subcellular location">
    <subcellularLocation>
        <location evidence="2 25">Host nucleus</location>
    </subcellularLocation>
</comment>
<dbReference type="InterPro" id="IPR027417">
    <property type="entry name" value="P-loop_NTPase"/>
</dbReference>
<keyword evidence="7" id="KW-1188">Viral release from host cell</keyword>